<reference evidence="2" key="1">
    <citation type="submission" date="2016-12" db="EMBL/GenBank/DDBJ databases">
        <title>The genomes of Aspergillus section Nigri reveals drivers in fungal speciation.</title>
        <authorList>
            <consortium name="DOE Joint Genome Institute"/>
            <person name="Vesth T.C."/>
            <person name="Nybo J."/>
            <person name="Theobald S."/>
            <person name="Brandl J."/>
            <person name="Frisvad J.C."/>
            <person name="Nielsen K.F."/>
            <person name="Lyhne E.K."/>
            <person name="Kogle M.E."/>
            <person name="Kuo A."/>
            <person name="Riley R."/>
            <person name="Clum A."/>
            <person name="Nolan M."/>
            <person name="Lipzen A."/>
            <person name="Salamov A."/>
            <person name="Henrissat B."/>
            <person name="Wiebenga A."/>
            <person name="De vries R.P."/>
            <person name="Grigoriev I.V."/>
            <person name="Mortensen U.H."/>
            <person name="Andersen M.R."/>
            <person name="Baker S.E."/>
        </authorList>
    </citation>
    <scope>NUCLEOTIDE SEQUENCE</scope>
    <source>
        <strain evidence="2">CBS 122712</strain>
    </source>
</reference>
<dbReference type="GeneID" id="37051660"/>
<comment type="caution">
    <text evidence="2">The sequence shown here is derived from an EMBL/GenBank/DDBJ whole genome shotgun (WGS) entry which is preliminary data.</text>
</comment>
<dbReference type="RefSeq" id="XP_025385499.1">
    <property type="nucleotide sequence ID" value="XM_025529698.1"/>
</dbReference>
<evidence type="ECO:0000313" key="2">
    <source>
        <dbReference type="EMBL" id="PWY67405.1"/>
    </source>
</evidence>
<feature type="compositionally biased region" description="Basic and acidic residues" evidence="1">
    <location>
        <begin position="26"/>
        <end position="38"/>
    </location>
</feature>
<dbReference type="Proteomes" id="UP000246171">
    <property type="component" value="Unassembled WGS sequence"/>
</dbReference>
<dbReference type="OrthoDB" id="4369670at2759"/>
<dbReference type="AlphaFoldDB" id="A0A317V025"/>
<keyword evidence="3" id="KW-1185">Reference proteome</keyword>
<evidence type="ECO:0000313" key="3">
    <source>
        <dbReference type="Proteomes" id="UP000246171"/>
    </source>
</evidence>
<accession>A0A317V025</accession>
<name>A0A317V025_ASPEC</name>
<dbReference type="EMBL" id="MSFU01000022">
    <property type="protein sequence ID" value="PWY67405.1"/>
    <property type="molecule type" value="Genomic_DNA"/>
</dbReference>
<feature type="region of interest" description="Disordered" evidence="1">
    <location>
        <begin position="19"/>
        <end position="84"/>
    </location>
</feature>
<protein>
    <submittedName>
        <fullName evidence="2">Uncharacterized protein</fullName>
    </submittedName>
</protein>
<dbReference type="VEuPathDB" id="FungiDB:BO83DRAFT_366081"/>
<proteinExistence type="predicted"/>
<sequence length="286" mass="32435">MGDFVHKCLCERETNYEGQLSQLHAESSRSRDETRHSINTDQGGDDVPSADPESITALKYFSQPQGQESQADAAGRQSLAETENGDYEASTSILQSLTAKVISEGFLDPVDGTAVQSAIPEISDKKRQSVKNTMWQSTDIRNTEYSYQLKEQVRRHIYIYYCEIIFPHDMDIRDNKIFIKIELCPLEETHTNLYAISSSENHDDPALRLAFRVRYHDSFGREVIYYATNSGGGVVFKANTLVDVLEKKSLEEIAQIPRRHIYIGTGNDAHPELERFRNGSYTSKLP</sequence>
<evidence type="ECO:0000256" key="1">
    <source>
        <dbReference type="SAM" id="MobiDB-lite"/>
    </source>
</evidence>
<gene>
    <name evidence="2" type="ORF">BO83DRAFT_366081</name>
</gene>
<organism evidence="2 3">
    <name type="scientific">Aspergillus eucalypticola (strain CBS 122712 / IBT 29274)</name>
    <dbReference type="NCBI Taxonomy" id="1448314"/>
    <lineage>
        <taxon>Eukaryota</taxon>
        <taxon>Fungi</taxon>
        <taxon>Dikarya</taxon>
        <taxon>Ascomycota</taxon>
        <taxon>Pezizomycotina</taxon>
        <taxon>Eurotiomycetes</taxon>
        <taxon>Eurotiomycetidae</taxon>
        <taxon>Eurotiales</taxon>
        <taxon>Aspergillaceae</taxon>
        <taxon>Aspergillus</taxon>
        <taxon>Aspergillus subgen. Circumdati</taxon>
    </lineage>
</organism>